<evidence type="ECO:0000313" key="2">
    <source>
        <dbReference type="Proteomes" id="UP000177050"/>
    </source>
</evidence>
<reference evidence="1 2" key="1">
    <citation type="journal article" date="2016" name="Nat. Commun.">
        <title>Thousands of microbial genomes shed light on interconnected biogeochemical processes in an aquifer system.</title>
        <authorList>
            <person name="Anantharaman K."/>
            <person name="Brown C.T."/>
            <person name="Hug L.A."/>
            <person name="Sharon I."/>
            <person name="Castelle C.J."/>
            <person name="Probst A.J."/>
            <person name="Thomas B.C."/>
            <person name="Singh A."/>
            <person name="Wilkins M.J."/>
            <person name="Karaoz U."/>
            <person name="Brodie E.L."/>
            <person name="Williams K.H."/>
            <person name="Hubbard S.S."/>
            <person name="Banfield J.F."/>
        </authorList>
    </citation>
    <scope>NUCLEOTIDE SEQUENCE [LARGE SCALE GENOMIC DNA]</scope>
</reference>
<protein>
    <submittedName>
        <fullName evidence="1">Uncharacterized protein</fullName>
    </submittedName>
</protein>
<evidence type="ECO:0000313" key="1">
    <source>
        <dbReference type="EMBL" id="OGK73650.1"/>
    </source>
</evidence>
<gene>
    <name evidence="1" type="ORF">A3K52_02595</name>
</gene>
<dbReference type="EMBL" id="MGBR01000001">
    <property type="protein sequence ID" value="OGK73650.1"/>
    <property type="molecule type" value="Genomic_DNA"/>
</dbReference>
<comment type="caution">
    <text evidence="1">The sequence shown here is derived from an EMBL/GenBank/DDBJ whole genome shotgun (WGS) entry which is preliminary data.</text>
</comment>
<accession>A0A1F7L0J5</accession>
<dbReference type="AlphaFoldDB" id="A0A1F7L0J5"/>
<sequence length="199" mass="23410">MKKRLNLFSKKKRFNAFASYANKIKRFGTIIGLIFFVLFVITITRTIILRAEMNDLLKKKQLYLSLLMEEKDVEANIRFFKGKQTQLYTYEKDDARFAPYYSILLDMLNTSTDSATLDSIEIDKTRSTSFVIKFKDYETMISFLKYVESEEFLKNFDELSMASLSLNRDVVVVSTARYANKNFQLQFKGKFKELNEESN</sequence>
<proteinExistence type="predicted"/>
<dbReference type="Proteomes" id="UP000177050">
    <property type="component" value="Unassembled WGS sequence"/>
</dbReference>
<organism evidence="1 2">
    <name type="scientific">Candidatus Roizmanbacteria bacterium RIFOXYD1_FULL_38_12</name>
    <dbReference type="NCBI Taxonomy" id="1802093"/>
    <lineage>
        <taxon>Bacteria</taxon>
        <taxon>Candidatus Roizmaniibacteriota</taxon>
    </lineage>
</organism>
<name>A0A1F7L0J5_9BACT</name>